<protein>
    <recommendedName>
        <fullName evidence="9">Galactose oxidase</fullName>
    </recommendedName>
</protein>
<evidence type="ECO:0008006" key="9">
    <source>
        <dbReference type="Google" id="ProtNLM"/>
    </source>
</evidence>
<feature type="signal peptide" evidence="4">
    <location>
        <begin position="1"/>
        <end position="23"/>
    </location>
</feature>
<dbReference type="InterPro" id="IPR013783">
    <property type="entry name" value="Ig-like_fold"/>
</dbReference>
<feature type="compositionally biased region" description="Low complexity" evidence="2">
    <location>
        <begin position="624"/>
        <end position="638"/>
    </location>
</feature>
<evidence type="ECO:0000256" key="2">
    <source>
        <dbReference type="SAM" id="MobiDB-lite"/>
    </source>
</evidence>
<dbReference type="Pfam" id="PF09118">
    <property type="entry name" value="GO-like_E_set"/>
    <property type="match status" value="1"/>
</dbReference>
<dbReference type="EMBL" id="CAJMWR010003029">
    <property type="protein sequence ID" value="CAE6452827.1"/>
    <property type="molecule type" value="Genomic_DNA"/>
</dbReference>
<feature type="compositionally biased region" description="Low complexity" evidence="2">
    <location>
        <begin position="743"/>
        <end position="759"/>
    </location>
</feature>
<sequence>MIFSPKVGFQWAGSVMAIIGAFAQVPGSFVEVGDTKVSAMMMFLGNEQKVYILDKVEGNPSQINGHPAWGSEWDIASSTATLMDVPTNSFCAAGMHFPNGSWATFGGNAAVGPGGKIGSVPNPGGADALYDATYQDWDGRRAIRVLNPCPSGSAGTAQCQWFDNTTYVGMQKARWYASTEALADGSIVIVGGYVNGGYINRNTPNIDPAYSEGAAEPTFEFWPSRGTPAAVMQFMITTSGLNSYAHLYLMPSGKMFAQANFSTILWDYNNNIETPLPDMPGRVIRVYPASGAVAMLPLTPGNNYTPTILFCGGSDMPESAWGNYSWPAINTWNYPASRDCQRITPEPMDGSQPVYIQDDEMLEGRTMGQFITLPDSTLLVLNGALNGTAGYATQTGETPTYGEMPFGMSLSSGPVLTPAIYDPNAPPGQRWNRFGEPSAIPRLYHSSALLLPDGSVLVAGSNPNVDVNFTTAFPTTYAAERFYPPYFANIANRPVPEGLPDTLSYGGAAFQIYLPVGTYVGDPNEAAGSARVVLVRPGFSTHAMNMGQRLLQLNSSFEVSDQGNILLHVAQVPPNPNLLTPGPVLMFVVVGGVPSVGKMVTVGTGDFGTQPVQDASFLPPSRPRPSVAANPAAANANSDSDRTSRESRTRTVAIAVSVGGGILLAALVALIYLIRKRRQDKVETSESTQDLGAPATLASQPPSMASLWRPEHDSRSGGVWTPSVNSSNPQFAPRAHPYPHPYPYESESSPSLGGPVVSPARVYSGRGSVQR</sequence>
<dbReference type="InterPro" id="IPR011043">
    <property type="entry name" value="Gal_Oxase/kelch_b-propeller"/>
</dbReference>
<keyword evidence="3" id="KW-1133">Transmembrane helix</keyword>
<evidence type="ECO:0000313" key="8">
    <source>
        <dbReference type="Proteomes" id="UP000663840"/>
    </source>
</evidence>
<dbReference type="Gene3D" id="2.60.40.10">
    <property type="entry name" value="Immunoglobulins"/>
    <property type="match status" value="1"/>
</dbReference>
<evidence type="ECO:0000256" key="4">
    <source>
        <dbReference type="SAM" id="SignalP"/>
    </source>
</evidence>
<reference evidence="7" key="1">
    <citation type="submission" date="2021-01" db="EMBL/GenBank/DDBJ databases">
        <authorList>
            <person name="Kaushik A."/>
        </authorList>
    </citation>
    <scope>NUCLEOTIDE SEQUENCE</scope>
    <source>
        <strain evidence="7">AG1-1A</strain>
    </source>
</reference>
<proteinExistence type="predicted"/>
<gene>
    <name evidence="7" type="ORF">RDB_LOCUS92359</name>
</gene>
<evidence type="ECO:0000256" key="1">
    <source>
        <dbReference type="ARBA" id="ARBA00022729"/>
    </source>
</evidence>
<dbReference type="Gene3D" id="2.130.10.80">
    <property type="entry name" value="Galactose oxidase/kelch, beta-propeller"/>
    <property type="match status" value="1"/>
</dbReference>
<feature type="domain" description="Galactose oxidase-like Early set" evidence="6">
    <location>
        <begin position="493"/>
        <end position="602"/>
    </location>
</feature>
<dbReference type="Pfam" id="PF07250">
    <property type="entry name" value="Glyoxal_oxid_N"/>
    <property type="match status" value="1"/>
</dbReference>
<accession>A0A8H3GH08</accession>
<dbReference type="InterPro" id="IPR015202">
    <property type="entry name" value="GO-like_E_set"/>
</dbReference>
<dbReference type="PANTHER" id="PTHR32208">
    <property type="entry name" value="SECRETED PROTEIN-RELATED"/>
    <property type="match status" value="1"/>
</dbReference>
<comment type="caution">
    <text evidence="7">The sequence shown here is derived from an EMBL/GenBank/DDBJ whole genome shotgun (WGS) entry which is preliminary data.</text>
</comment>
<dbReference type="InterPro" id="IPR014756">
    <property type="entry name" value="Ig_E-set"/>
</dbReference>
<feature type="region of interest" description="Disordered" evidence="2">
    <location>
        <begin position="611"/>
        <end position="648"/>
    </location>
</feature>
<dbReference type="PANTHER" id="PTHR32208:SF21">
    <property type="entry name" value="LOW QUALITY PROTEIN: ALDEHYDE OXIDASE GLOX-LIKE"/>
    <property type="match status" value="1"/>
</dbReference>
<organism evidence="7 8">
    <name type="scientific">Rhizoctonia solani</name>
    <dbReference type="NCBI Taxonomy" id="456999"/>
    <lineage>
        <taxon>Eukaryota</taxon>
        <taxon>Fungi</taxon>
        <taxon>Dikarya</taxon>
        <taxon>Basidiomycota</taxon>
        <taxon>Agaricomycotina</taxon>
        <taxon>Agaricomycetes</taxon>
        <taxon>Cantharellales</taxon>
        <taxon>Ceratobasidiaceae</taxon>
        <taxon>Rhizoctonia</taxon>
    </lineage>
</organism>
<dbReference type="AlphaFoldDB" id="A0A8H3GH08"/>
<keyword evidence="1 4" id="KW-0732">Signal</keyword>
<dbReference type="InterPro" id="IPR037293">
    <property type="entry name" value="Gal_Oxidase_central_sf"/>
</dbReference>
<keyword evidence="3" id="KW-0472">Membrane</keyword>
<feature type="transmembrane region" description="Helical" evidence="3">
    <location>
        <begin position="652"/>
        <end position="674"/>
    </location>
</feature>
<dbReference type="CDD" id="cd02851">
    <property type="entry name" value="E_set_GO_C"/>
    <property type="match status" value="1"/>
</dbReference>
<evidence type="ECO:0000259" key="5">
    <source>
        <dbReference type="Pfam" id="PF07250"/>
    </source>
</evidence>
<feature type="domain" description="Glyoxal oxidase N-terminal" evidence="5">
    <location>
        <begin position="137"/>
        <end position="486"/>
    </location>
</feature>
<dbReference type="SUPFAM" id="SSF50965">
    <property type="entry name" value="Galactose oxidase, central domain"/>
    <property type="match status" value="1"/>
</dbReference>
<dbReference type="CDD" id="cd12087">
    <property type="entry name" value="TM_EGFR-like"/>
    <property type="match status" value="1"/>
</dbReference>
<dbReference type="InterPro" id="IPR009880">
    <property type="entry name" value="Glyoxal_oxidase_N"/>
</dbReference>
<evidence type="ECO:0000259" key="6">
    <source>
        <dbReference type="Pfam" id="PF09118"/>
    </source>
</evidence>
<feature type="compositionally biased region" description="Basic and acidic residues" evidence="2">
    <location>
        <begin position="639"/>
        <end position="648"/>
    </location>
</feature>
<keyword evidence="3" id="KW-0812">Transmembrane</keyword>
<dbReference type="Proteomes" id="UP000663840">
    <property type="component" value="Unassembled WGS sequence"/>
</dbReference>
<feature type="chain" id="PRO_5034186650" description="Galactose oxidase" evidence="4">
    <location>
        <begin position="24"/>
        <end position="771"/>
    </location>
</feature>
<evidence type="ECO:0000256" key="3">
    <source>
        <dbReference type="SAM" id="Phobius"/>
    </source>
</evidence>
<feature type="region of interest" description="Disordered" evidence="2">
    <location>
        <begin position="682"/>
        <end position="771"/>
    </location>
</feature>
<evidence type="ECO:0000313" key="7">
    <source>
        <dbReference type="EMBL" id="CAE6452827.1"/>
    </source>
</evidence>
<dbReference type="SUPFAM" id="SSF81296">
    <property type="entry name" value="E set domains"/>
    <property type="match status" value="1"/>
</dbReference>
<name>A0A8H3GH08_9AGAM</name>